<dbReference type="Gene3D" id="1.10.10.10">
    <property type="entry name" value="Winged helix-like DNA-binding domain superfamily/Winged helix DNA-binding domain"/>
    <property type="match status" value="1"/>
</dbReference>
<evidence type="ECO:0000259" key="5">
    <source>
        <dbReference type="PROSITE" id="PS50931"/>
    </source>
</evidence>
<evidence type="ECO:0000256" key="4">
    <source>
        <dbReference type="ARBA" id="ARBA00023163"/>
    </source>
</evidence>
<evidence type="ECO:0000313" key="6">
    <source>
        <dbReference type="EMBL" id="MCP1101230.1"/>
    </source>
</evidence>
<dbReference type="InterPro" id="IPR036388">
    <property type="entry name" value="WH-like_DNA-bd_sf"/>
</dbReference>
<name>A0ABT1E5W2_9FIRM</name>
<evidence type="ECO:0000256" key="2">
    <source>
        <dbReference type="ARBA" id="ARBA00023015"/>
    </source>
</evidence>
<dbReference type="RefSeq" id="WP_262065012.1">
    <property type="nucleotide sequence ID" value="NZ_JAMXOD010000002.1"/>
</dbReference>
<dbReference type="InterPro" id="IPR005119">
    <property type="entry name" value="LysR_subst-bd"/>
</dbReference>
<sequence length="290" mass="33140">MEINFELYKVFYYVARSLSFSGAARELYISQSAVSQSIKTLEKRLGVTLFVRSTKKVYLSEEGEVLLRHIEPAFNLIQRGENVLLNPKEKAAELRIGASDTICRYFLLPFLKSFHKTYKDIHIKVINATSLGCVELLENNQVDFIVVNAPHPSLQNIPAPRILKEFHDVFLSSHVFDELKDKVISFQDLLSYPILMLDKNSTTSAFLHRQFNKNQLELNPEIEVNSNDLLIDLAKIGLGIAFLPDYCINTKDKNLFVVHTKDKLPKRQLVLGINENSPVPELVENFISLF</sequence>
<proteinExistence type="inferred from homology"/>
<comment type="similarity">
    <text evidence="1">Belongs to the LysR transcriptional regulatory family.</text>
</comment>
<dbReference type="PRINTS" id="PR00039">
    <property type="entry name" value="HTHLYSR"/>
</dbReference>
<protein>
    <submittedName>
        <fullName evidence="6">LysR family transcriptional regulator</fullName>
    </submittedName>
</protein>
<keyword evidence="3" id="KW-0238">DNA-binding</keyword>
<dbReference type="CDD" id="cd05466">
    <property type="entry name" value="PBP2_LTTR_substrate"/>
    <property type="match status" value="1"/>
</dbReference>
<feature type="domain" description="HTH lysR-type" evidence="5">
    <location>
        <begin position="3"/>
        <end position="60"/>
    </location>
</feature>
<dbReference type="SUPFAM" id="SSF53850">
    <property type="entry name" value="Periplasmic binding protein-like II"/>
    <property type="match status" value="1"/>
</dbReference>
<keyword evidence="4" id="KW-0804">Transcription</keyword>
<evidence type="ECO:0000256" key="1">
    <source>
        <dbReference type="ARBA" id="ARBA00009437"/>
    </source>
</evidence>
<dbReference type="SUPFAM" id="SSF46785">
    <property type="entry name" value="Winged helix' DNA-binding domain"/>
    <property type="match status" value="1"/>
</dbReference>
<keyword evidence="7" id="KW-1185">Reference proteome</keyword>
<dbReference type="PROSITE" id="PS50931">
    <property type="entry name" value="HTH_LYSR"/>
    <property type="match status" value="1"/>
</dbReference>
<accession>A0ABT1E5W2</accession>
<keyword evidence="2" id="KW-0805">Transcription regulation</keyword>
<dbReference type="Pfam" id="PF00126">
    <property type="entry name" value="HTH_1"/>
    <property type="match status" value="1"/>
</dbReference>
<dbReference type="PANTHER" id="PTHR30126">
    <property type="entry name" value="HTH-TYPE TRANSCRIPTIONAL REGULATOR"/>
    <property type="match status" value="1"/>
</dbReference>
<dbReference type="InterPro" id="IPR000847">
    <property type="entry name" value="LysR_HTH_N"/>
</dbReference>
<dbReference type="Gene3D" id="3.40.190.290">
    <property type="match status" value="1"/>
</dbReference>
<comment type="caution">
    <text evidence="6">The sequence shown here is derived from an EMBL/GenBank/DDBJ whole genome shotgun (WGS) entry which is preliminary data.</text>
</comment>
<gene>
    <name evidence="6" type="ORF">NK125_02240</name>
</gene>
<dbReference type="Proteomes" id="UP001523566">
    <property type="component" value="Unassembled WGS sequence"/>
</dbReference>
<dbReference type="PANTHER" id="PTHR30126:SF64">
    <property type="entry name" value="HTH-TYPE TRANSCRIPTIONAL REGULATOR CITR"/>
    <property type="match status" value="1"/>
</dbReference>
<dbReference type="Pfam" id="PF03466">
    <property type="entry name" value="LysR_substrate"/>
    <property type="match status" value="1"/>
</dbReference>
<reference evidence="6 7" key="1">
    <citation type="journal article" date="2022" name="Genome Biol. Evol.">
        <title>Host diet, physiology and behaviors set the stage for Lachnospiraceae cladogenesis.</title>
        <authorList>
            <person name="Vera-Ponce De Leon A."/>
            <person name="Schneider M."/>
            <person name="Jahnes B.C."/>
            <person name="Sadowski V."/>
            <person name="Camuy-Velez L.A."/>
            <person name="Duan J."/>
            <person name="Sabree Z.L."/>
        </authorList>
    </citation>
    <scope>NUCLEOTIDE SEQUENCE [LARGE SCALE GENOMIC DNA]</scope>
    <source>
        <strain evidence="6 7">PAL113</strain>
    </source>
</reference>
<organism evidence="6 7">
    <name type="scientific">Aequitasia blattaphilus</name>
    <dbReference type="NCBI Taxonomy" id="2949332"/>
    <lineage>
        <taxon>Bacteria</taxon>
        <taxon>Bacillati</taxon>
        <taxon>Bacillota</taxon>
        <taxon>Clostridia</taxon>
        <taxon>Lachnospirales</taxon>
        <taxon>Lachnospiraceae</taxon>
        <taxon>Aequitasia</taxon>
    </lineage>
</organism>
<dbReference type="EMBL" id="JAMZFW010000002">
    <property type="protein sequence ID" value="MCP1101230.1"/>
    <property type="molecule type" value="Genomic_DNA"/>
</dbReference>
<evidence type="ECO:0000256" key="3">
    <source>
        <dbReference type="ARBA" id="ARBA00023125"/>
    </source>
</evidence>
<evidence type="ECO:0000313" key="7">
    <source>
        <dbReference type="Proteomes" id="UP001523566"/>
    </source>
</evidence>
<dbReference type="InterPro" id="IPR036390">
    <property type="entry name" value="WH_DNA-bd_sf"/>
</dbReference>